<evidence type="ECO:0000313" key="2">
    <source>
        <dbReference type="EMBL" id="QND79483.1"/>
    </source>
</evidence>
<sequence length="62" mass="6360">MAAGGLKPWVVALLVFCVGLGLTALCLAWWVPPAWRIAAGVAGTLIASKLAAVSAAAWRARD</sequence>
<evidence type="ECO:0000313" key="3">
    <source>
        <dbReference type="EMBL" id="QNN78684.1"/>
    </source>
</evidence>
<reference evidence="2 4" key="2">
    <citation type="submission" date="2020-08" db="EMBL/GenBank/DDBJ databases">
        <title>Streptomycin resistant and MDR strain, P. mexicana.</title>
        <authorList>
            <person name="Ganesh-kumar S."/>
            <person name="Zhe T."/>
            <person name="Yu Z."/>
            <person name="Min Y."/>
        </authorList>
    </citation>
    <scope>NUCLEOTIDE SEQUENCE [LARGE SCALE GENOMIC DNA]</scope>
    <source>
        <strain evidence="2 4">GTZY</strain>
    </source>
</reference>
<evidence type="ECO:0008006" key="6">
    <source>
        <dbReference type="Google" id="ProtNLM"/>
    </source>
</evidence>
<feature type="transmembrane region" description="Helical" evidence="1">
    <location>
        <begin position="9"/>
        <end position="31"/>
    </location>
</feature>
<name>A0A7G6UKD6_PSEMX</name>
<organism evidence="3 5">
    <name type="scientific">Pseudoxanthomonas mexicana</name>
    <dbReference type="NCBI Taxonomy" id="128785"/>
    <lineage>
        <taxon>Bacteria</taxon>
        <taxon>Pseudomonadati</taxon>
        <taxon>Pseudomonadota</taxon>
        <taxon>Gammaproteobacteria</taxon>
        <taxon>Lysobacterales</taxon>
        <taxon>Lysobacteraceae</taxon>
        <taxon>Pseudoxanthomonas</taxon>
    </lineage>
</organism>
<protein>
    <recommendedName>
        <fullName evidence="6">Transmembrane protein</fullName>
    </recommendedName>
</protein>
<evidence type="ECO:0000313" key="4">
    <source>
        <dbReference type="Proteomes" id="UP000515506"/>
    </source>
</evidence>
<accession>A0A7G6UKD6</accession>
<dbReference type="RefSeq" id="WP_162108617.1">
    <property type="nucleotide sequence ID" value="NZ_CP060028.1"/>
</dbReference>
<keyword evidence="1" id="KW-0472">Membrane</keyword>
<gene>
    <name evidence="2" type="ORF">H4W19_14160</name>
    <name evidence="3" type="ORF">IAE60_04425</name>
</gene>
<dbReference type="GeneID" id="81470199"/>
<evidence type="ECO:0000256" key="1">
    <source>
        <dbReference type="SAM" id="Phobius"/>
    </source>
</evidence>
<keyword evidence="4" id="KW-1185">Reference proteome</keyword>
<dbReference type="Proteomes" id="UP000515506">
    <property type="component" value="Chromosome"/>
</dbReference>
<dbReference type="EMBL" id="CP060731">
    <property type="protein sequence ID" value="QNN78684.1"/>
    <property type="molecule type" value="Genomic_DNA"/>
</dbReference>
<feature type="transmembrane region" description="Helical" evidence="1">
    <location>
        <begin position="37"/>
        <end position="58"/>
    </location>
</feature>
<evidence type="ECO:0000313" key="5">
    <source>
        <dbReference type="Proteomes" id="UP000515838"/>
    </source>
</evidence>
<dbReference type="OrthoDB" id="9934592at2"/>
<dbReference type="AlphaFoldDB" id="A0A7G6UKD6"/>
<reference evidence="3 5" key="1">
    <citation type="submission" date="2020-08" db="EMBL/GenBank/DDBJ databases">
        <title>Streptomycin Non-resistant strain, P. mexicana.</title>
        <authorList>
            <person name="Ganesh-Kumar S."/>
            <person name="Zhe T."/>
            <person name="Yu Z."/>
            <person name="Min Y."/>
        </authorList>
    </citation>
    <scope>NUCLEOTIDE SEQUENCE [LARGE SCALE GENOMIC DNA]</scope>
    <source>
        <strain evidence="3 5">GTZY2</strain>
    </source>
</reference>
<dbReference type="Proteomes" id="UP000515838">
    <property type="component" value="Chromosome"/>
</dbReference>
<keyword evidence="1" id="KW-0812">Transmembrane</keyword>
<proteinExistence type="predicted"/>
<dbReference type="EMBL" id="CP060028">
    <property type="protein sequence ID" value="QND79483.1"/>
    <property type="molecule type" value="Genomic_DNA"/>
</dbReference>
<keyword evidence="1" id="KW-1133">Transmembrane helix</keyword>